<proteinExistence type="predicted"/>
<gene>
    <name evidence="1" type="ORF">GBAR_LOCUS10225</name>
</gene>
<organism evidence="1 2">
    <name type="scientific">Geodia barretti</name>
    <name type="common">Barrett's horny sponge</name>
    <dbReference type="NCBI Taxonomy" id="519541"/>
    <lineage>
        <taxon>Eukaryota</taxon>
        <taxon>Metazoa</taxon>
        <taxon>Porifera</taxon>
        <taxon>Demospongiae</taxon>
        <taxon>Heteroscleromorpha</taxon>
        <taxon>Tetractinellida</taxon>
        <taxon>Astrophorina</taxon>
        <taxon>Geodiidae</taxon>
        <taxon>Geodia</taxon>
    </lineage>
</organism>
<keyword evidence="2" id="KW-1185">Reference proteome</keyword>
<accession>A0AA35WK29</accession>
<feature type="non-terminal residue" evidence="1">
    <location>
        <position position="87"/>
    </location>
</feature>
<reference evidence="1" key="1">
    <citation type="submission" date="2023-03" db="EMBL/GenBank/DDBJ databases">
        <authorList>
            <person name="Steffen K."/>
            <person name="Cardenas P."/>
        </authorList>
    </citation>
    <scope>NUCLEOTIDE SEQUENCE</scope>
</reference>
<comment type="caution">
    <text evidence="1">The sequence shown here is derived from an EMBL/GenBank/DDBJ whole genome shotgun (WGS) entry which is preliminary data.</text>
</comment>
<evidence type="ECO:0000313" key="1">
    <source>
        <dbReference type="EMBL" id="CAI8016692.1"/>
    </source>
</evidence>
<sequence>MEQVSEDVLARKRPDLKLHNKIPETWPLYSPVGECVTYSLMTLLMLCASPMNLLTLSAHAQQGLQYLVRKCVYLSVCLLPRFLPPHA</sequence>
<dbReference type="Proteomes" id="UP001174909">
    <property type="component" value="Unassembled WGS sequence"/>
</dbReference>
<dbReference type="AlphaFoldDB" id="A0AA35WK29"/>
<evidence type="ECO:0000313" key="2">
    <source>
        <dbReference type="Proteomes" id="UP001174909"/>
    </source>
</evidence>
<protein>
    <submittedName>
        <fullName evidence="1">Uncharacterized protein</fullName>
    </submittedName>
</protein>
<dbReference type="EMBL" id="CASHTH010001550">
    <property type="protein sequence ID" value="CAI8016692.1"/>
    <property type="molecule type" value="Genomic_DNA"/>
</dbReference>
<name>A0AA35WK29_GEOBA</name>